<evidence type="ECO:0000256" key="2">
    <source>
        <dbReference type="ARBA" id="ARBA00022692"/>
    </source>
</evidence>
<dbReference type="Pfam" id="PF03798">
    <property type="entry name" value="TRAM_LAG1_CLN8"/>
    <property type="match status" value="1"/>
</dbReference>
<dbReference type="AlphaFoldDB" id="F2U4S7"/>
<name>F2U4S7_SALR5</name>
<keyword evidence="4 5" id="KW-0472">Membrane</keyword>
<dbReference type="GO" id="GO:0005783">
    <property type="term" value="C:endoplasmic reticulum"/>
    <property type="evidence" value="ECO:0007669"/>
    <property type="project" value="TreeGrafter"/>
</dbReference>
<feature type="transmembrane region" description="Helical" evidence="5">
    <location>
        <begin position="130"/>
        <end position="147"/>
    </location>
</feature>
<dbReference type="eggNOG" id="ENOG502S83H">
    <property type="taxonomic scope" value="Eukaryota"/>
</dbReference>
<dbReference type="KEGG" id="sre:PTSG_03301"/>
<evidence type="ECO:0000313" key="7">
    <source>
        <dbReference type="EMBL" id="EGD82643.1"/>
    </source>
</evidence>
<protein>
    <recommendedName>
        <fullName evidence="6">TLC domain-containing protein</fullName>
    </recommendedName>
</protein>
<evidence type="ECO:0000256" key="5">
    <source>
        <dbReference type="SAM" id="Phobius"/>
    </source>
</evidence>
<dbReference type="PANTHER" id="PTHR13439:SF72">
    <property type="entry name" value="TLC DOMAIN-CONTAINING PROTEIN"/>
    <property type="match status" value="1"/>
</dbReference>
<dbReference type="GO" id="GO:0016020">
    <property type="term" value="C:membrane"/>
    <property type="evidence" value="ECO:0007669"/>
    <property type="project" value="UniProtKB-SubCell"/>
</dbReference>
<reference evidence="7" key="1">
    <citation type="submission" date="2009-08" db="EMBL/GenBank/DDBJ databases">
        <title>Annotation of Salpingoeca rosetta.</title>
        <authorList>
            <consortium name="The Broad Institute Genome Sequencing Platform"/>
            <person name="Russ C."/>
            <person name="Cuomo C."/>
            <person name="Burger G."/>
            <person name="Gray M.W."/>
            <person name="Holland P.W.H."/>
            <person name="King N."/>
            <person name="Lang F.B.F."/>
            <person name="Roger A.J."/>
            <person name="Ruiz-Trillo I."/>
            <person name="Young S.K."/>
            <person name="Zeng Q."/>
            <person name="Gargeya S."/>
            <person name="Alvarado L."/>
            <person name="Berlin A."/>
            <person name="Chapman S.B."/>
            <person name="Chen Z."/>
            <person name="Freedman E."/>
            <person name="Gellesch M."/>
            <person name="Goldberg J."/>
            <person name="Griggs A."/>
            <person name="Gujja S."/>
            <person name="Heilman E."/>
            <person name="Heiman D."/>
            <person name="Howarth C."/>
            <person name="Mehta T."/>
            <person name="Neiman D."/>
            <person name="Pearson M."/>
            <person name="Roberts A."/>
            <person name="Saif S."/>
            <person name="Shea T."/>
            <person name="Shenoy N."/>
            <person name="Sisk P."/>
            <person name="Stolte C."/>
            <person name="Sykes S."/>
            <person name="White J."/>
            <person name="Yandava C."/>
            <person name="Haas B."/>
            <person name="Nusbaum C."/>
            <person name="Birren B."/>
        </authorList>
    </citation>
    <scope>NUCLEOTIDE SEQUENCE [LARGE SCALE GENOMIC DNA]</scope>
    <source>
        <strain evidence="7">ATCC 50818</strain>
    </source>
</reference>
<evidence type="ECO:0000259" key="6">
    <source>
        <dbReference type="Pfam" id="PF03798"/>
    </source>
</evidence>
<evidence type="ECO:0000256" key="3">
    <source>
        <dbReference type="ARBA" id="ARBA00022989"/>
    </source>
</evidence>
<accession>F2U4S7</accession>
<keyword evidence="3 5" id="KW-1133">Transmembrane helix</keyword>
<dbReference type="Proteomes" id="UP000007799">
    <property type="component" value="Unassembled WGS sequence"/>
</dbReference>
<dbReference type="STRING" id="946362.F2U4S7"/>
<dbReference type="InParanoid" id="F2U4S7"/>
<feature type="transmembrane region" description="Helical" evidence="5">
    <location>
        <begin position="60"/>
        <end position="81"/>
    </location>
</feature>
<evidence type="ECO:0000313" key="8">
    <source>
        <dbReference type="Proteomes" id="UP000007799"/>
    </source>
</evidence>
<keyword evidence="2 5" id="KW-0812">Transmembrane</keyword>
<feature type="transmembrane region" description="Helical" evidence="5">
    <location>
        <begin position="25"/>
        <end position="48"/>
    </location>
</feature>
<feature type="domain" description="TLC" evidence="6">
    <location>
        <begin position="70"/>
        <end position="242"/>
    </location>
</feature>
<gene>
    <name evidence="7" type="ORF">PTSG_03301</name>
</gene>
<proteinExistence type="predicted"/>
<evidence type="ECO:0000256" key="1">
    <source>
        <dbReference type="ARBA" id="ARBA00004141"/>
    </source>
</evidence>
<dbReference type="GeneID" id="16076465"/>
<dbReference type="InterPro" id="IPR050846">
    <property type="entry name" value="TLCD"/>
</dbReference>
<feature type="transmembrane region" description="Helical" evidence="5">
    <location>
        <begin position="101"/>
        <end position="123"/>
    </location>
</feature>
<dbReference type="InterPro" id="IPR006634">
    <property type="entry name" value="TLC-dom"/>
</dbReference>
<feature type="transmembrane region" description="Helical" evidence="5">
    <location>
        <begin position="181"/>
        <end position="208"/>
    </location>
</feature>
<dbReference type="RefSeq" id="XP_004995879.1">
    <property type="nucleotide sequence ID" value="XM_004995822.1"/>
</dbReference>
<dbReference type="EMBL" id="GL832961">
    <property type="protein sequence ID" value="EGD82643.1"/>
    <property type="molecule type" value="Genomic_DNA"/>
</dbReference>
<feature type="transmembrane region" description="Helical" evidence="5">
    <location>
        <begin position="220"/>
        <end position="240"/>
    </location>
</feature>
<organism evidence="8">
    <name type="scientific">Salpingoeca rosetta (strain ATCC 50818 / BSB-021)</name>
    <dbReference type="NCBI Taxonomy" id="946362"/>
    <lineage>
        <taxon>Eukaryota</taxon>
        <taxon>Choanoflagellata</taxon>
        <taxon>Craspedida</taxon>
        <taxon>Salpingoecidae</taxon>
        <taxon>Salpingoeca</taxon>
    </lineage>
</organism>
<dbReference type="GO" id="GO:0055088">
    <property type="term" value="P:lipid homeostasis"/>
    <property type="evidence" value="ECO:0007669"/>
    <property type="project" value="TreeGrafter"/>
</dbReference>
<evidence type="ECO:0000256" key="4">
    <source>
        <dbReference type="ARBA" id="ARBA00023136"/>
    </source>
</evidence>
<sequence>MPPTRLRRVPVLFGALHMEPEHREWFLQDTCVSAALLLVLFFGFKAYYRHATPSKTARGLSWFLATVAAVVQSSLGAGYALQVLRDPDGAADTVWGDDRVSRLSVTFFGVFLVVDLVLGVLFYRKYVDWLSGWLHHVLYLLLVWTLLEHNATGALMPPFLEEIPTALLGLGNMFPALRQDLLFGFTFFTTRILFHVWYTVYLVSFYLGLRRTLAYQDHPAMLASCVAVVAATLMHIVWFSSWCRHLPRYLSASSKKRR</sequence>
<dbReference type="OrthoDB" id="341353at2759"/>
<keyword evidence="8" id="KW-1185">Reference proteome</keyword>
<dbReference type="OMA" id="MVHEWRS"/>
<dbReference type="PANTHER" id="PTHR13439">
    <property type="entry name" value="CT120 PROTEIN"/>
    <property type="match status" value="1"/>
</dbReference>
<comment type="subcellular location">
    <subcellularLocation>
        <location evidence="1">Membrane</location>
        <topology evidence="1">Multi-pass membrane protein</topology>
    </subcellularLocation>
</comment>